<organism evidence="1 2">
    <name type="scientific">Panicum virgatum</name>
    <name type="common">Blackwell switchgrass</name>
    <dbReference type="NCBI Taxonomy" id="38727"/>
    <lineage>
        <taxon>Eukaryota</taxon>
        <taxon>Viridiplantae</taxon>
        <taxon>Streptophyta</taxon>
        <taxon>Embryophyta</taxon>
        <taxon>Tracheophyta</taxon>
        <taxon>Spermatophyta</taxon>
        <taxon>Magnoliopsida</taxon>
        <taxon>Liliopsida</taxon>
        <taxon>Poales</taxon>
        <taxon>Poaceae</taxon>
        <taxon>PACMAD clade</taxon>
        <taxon>Panicoideae</taxon>
        <taxon>Panicodae</taxon>
        <taxon>Paniceae</taxon>
        <taxon>Panicinae</taxon>
        <taxon>Panicum</taxon>
        <taxon>Panicum sect. Hiantes</taxon>
    </lineage>
</organism>
<name>A0A8T0RFU6_PANVG</name>
<evidence type="ECO:0008006" key="3">
    <source>
        <dbReference type="Google" id="ProtNLM"/>
    </source>
</evidence>
<dbReference type="EMBL" id="CM029047">
    <property type="protein sequence ID" value="KAG2583609.1"/>
    <property type="molecule type" value="Genomic_DNA"/>
</dbReference>
<accession>A0A8T0RFU6</accession>
<dbReference type="PANTHER" id="PTHR47482:SF5">
    <property type="entry name" value="FAR1 DOMAIN-CONTAINING PROTEIN"/>
    <property type="match status" value="1"/>
</dbReference>
<keyword evidence="2" id="KW-1185">Reference proteome</keyword>
<evidence type="ECO:0000313" key="2">
    <source>
        <dbReference type="Proteomes" id="UP000823388"/>
    </source>
</evidence>
<reference evidence="1 2" key="1">
    <citation type="submission" date="2020-05" db="EMBL/GenBank/DDBJ databases">
        <title>WGS assembly of Panicum virgatum.</title>
        <authorList>
            <person name="Lovell J.T."/>
            <person name="Jenkins J."/>
            <person name="Shu S."/>
            <person name="Juenger T.E."/>
            <person name="Schmutz J."/>
        </authorList>
    </citation>
    <scope>NUCLEOTIDE SEQUENCE [LARGE SCALE GENOMIC DNA]</scope>
    <source>
        <strain evidence="2">cv. AP13</strain>
    </source>
</reference>
<comment type="caution">
    <text evidence="1">The sequence shown here is derived from an EMBL/GenBank/DDBJ whole genome shotgun (WGS) entry which is preliminary data.</text>
</comment>
<proteinExistence type="predicted"/>
<dbReference type="Proteomes" id="UP000823388">
    <property type="component" value="Chromosome 6K"/>
</dbReference>
<evidence type="ECO:0000313" key="1">
    <source>
        <dbReference type="EMBL" id="KAG2583609.1"/>
    </source>
</evidence>
<gene>
    <name evidence="1" type="ORF">PVAP13_6KG208606</name>
</gene>
<protein>
    <recommendedName>
        <fullName evidence="3">Protein FAR1-RELATED SEQUENCE</fullName>
    </recommendedName>
</protein>
<sequence length="192" mass="22043">MIRLLRTSDHAWYISRICDVHNHKLSEGFPGKNKQWNSHNTIDATPKHFVQKLRENNVSIGRACSILKVSNANPAQHIRKETIRALRAKLSRENLQDDIGKTLKLLDEMKRSDPHMLVRFKLDGEGTIRSMFWCTGKNKVDYEHFGDAITFDTTYKTNLCSLPFGFFVGINNHFQSIIFGGVMLTSETTEEC</sequence>
<dbReference type="PANTHER" id="PTHR47482">
    <property type="entry name" value="OS11G0632001 PROTEIN"/>
    <property type="match status" value="1"/>
</dbReference>
<dbReference type="AlphaFoldDB" id="A0A8T0RFU6"/>